<gene>
    <name evidence="1" type="ORF">LEMA_P008220.1</name>
</gene>
<reference evidence="2" key="1">
    <citation type="journal article" date="2011" name="Nat. Commun.">
        <title>Effector diversification within compartments of the Leptosphaeria maculans genome affected by Repeat-Induced Point mutations.</title>
        <authorList>
            <person name="Rouxel T."/>
            <person name="Grandaubert J."/>
            <person name="Hane J.K."/>
            <person name="Hoede C."/>
            <person name="van de Wouw A.P."/>
            <person name="Couloux A."/>
            <person name="Dominguez V."/>
            <person name="Anthouard V."/>
            <person name="Bally P."/>
            <person name="Bourras S."/>
            <person name="Cozijnsen A.J."/>
            <person name="Ciuffetti L.M."/>
            <person name="Degrave A."/>
            <person name="Dilmaghani A."/>
            <person name="Duret L."/>
            <person name="Fudal I."/>
            <person name="Goodwin S.B."/>
            <person name="Gout L."/>
            <person name="Glaser N."/>
            <person name="Linglin J."/>
            <person name="Kema G.H.J."/>
            <person name="Lapalu N."/>
            <person name="Lawrence C.B."/>
            <person name="May K."/>
            <person name="Meyer M."/>
            <person name="Ollivier B."/>
            <person name="Poulain J."/>
            <person name="Schoch C.L."/>
            <person name="Simon A."/>
            <person name="Spatafora J.W."/>
            <person name="Stachowiak A."/>
            <person name="Turgeon B.G."/>
            <person name="Tyler B.M."/>
            <person name="Vincent D."/>
            <person name="Weissenbach J."/>
            <person name="Amselem J."/>
            <person name="Quesneville H."/>
            <person name="Oliver R.P."/>
            <person name="Wincker P."/>
            <person name="Balesdent M.-H."/>
            <person name="Howlett B.J."/>
        </authorList>
    </citation>
    <scope>NUCLEOTIDE SEQUENCE [LARGE SCALE GENOMIC DNA]</scope>
    <source>
        <strain evidence="2">JN3 / isolate v23.1.3 / race Av1-4-5-6-7-8</strain>
    </source>
</reference>
<organism evidence="1 2">
    <name type="scientific">Leptosphaeria maculans (strain JN3 / isolate v23.1.3 / race Av1-4-5-6-7-8)</name>
    <name type="common">Blackleg fungus</name>
    <name type="synonym">Phoma lingam</name>
    <dbReference type="NCBI Taxonomy" id="985895"/>
    <lineage>
        <taxon>Eukaryota</taxon>
        <taxon>Fungi</taxon>
        <taxon>Dikarya</taxon>
        <taxon>Ascomycota</taxon>
        <taxon>Pezizomycotina</taxon>
        <taxon>Dothideomycetes</taxon>
        <taxon>Pleosporomycetidae</taxon>
        <taxon>Pleosporales</taxon>
        <taxon>Pleosporineae</taxon>
        <taxon>Leptosphaeriaceae</taxon>
        <taxon>Plenodomus</taxon>
        <taxon>Plenodomus lingam/Leptosphaeria maculans species complex</taxon>
    </lineage>
</organism>
<protein>
    <submittedName>
        <fullName evidence="1">Predicted protein</fullName>
    </submittedName>
</protein>
<evidence type="ECO:0000313" key="2">
    <source>
        <dbReference type="Proteomes" id="UP000002668"/>
    </source>
</evidence>
<sequence>MHTRASSLALHHRSLTSSLHVLVAHASGRGSGRAPSSLASPLQQCNAFSAHDVPRLDPTAQAQGLSQTQCITHSLSSFQRRRFGLCGARRCYYMQPAGRFCLTQRTFSSSRPACHEGADGEADELTAARLRQKLEKAPKCVLRVTLPCS</sequence>
<dbReference type="Proteomes" id="UP000002668">
    <property type="component" value="Genome"/>
</dbReference>
<dbReference type="HOGENOM" id="CLU_1750017_0_0_1"/>
<name>E5AFP6_LEPMJ</name>
<accession>E5AFP6</accession>
<dbReference type="VEuPathDB" id="FungiDB:LEMA_P008220.1"/>
<dbReference type="InParanoid" id="E5AFP6"/>
<keyword evidence="2" id="KW-1185">Reference proteome</keyword>
<proteinExistence type="predicted"/>
<dbReference type="EMBL" id="FP929139">
    <property type="protein sequence ID" value="CBY02035.1"/>
    <property type="molecule type" value="Genomic_DNA"/>
</dbReference>
<evidence type="ECO:0000313" key="1">
    <source>
        <dbReference type="EMBL" id="CBY02035.1"/>
    </source>
</evidence>
<dbReference type="AlphaFoldDB" id="E5AFP6"/>